<dbReference type="PANTHER" id="PTHR24409:SF295">
    <property type="entry name" value="AZ2-RELATED"/>
    <property type="match status" value="1"/>
</dbReference>
<evidence type="ECO:0000256" key="1">
    <source>
        <dbReference type="ARBA" id="ARBA00022723"/>
    </source>
</evidence>
<feature type="domain" description="C2H2-type" evidence="6">
    <location>
        <begin position="140"/>
        <end position="169"/>
    </location>
</feature>
<gene>
    <name evidence="7" type="ORF">BDK51DRAFT_16211</name>
</gene>
<accession>A0A4P9WAI3</accession>
<dbReference type="InterPro" id="IPR013087">
    <property type="entry name" value="Znf_C2H2_type"/>
</dbReference>
<dbReference type="PROSITE" id="PS50157">
    <property type="entry name" value="ZINC_FINGER_C2H2_2"/>
    <property type="match status" value="2"/>
</dbReference>
<dbReference type="EMBL" id="KZ997104">
    <property type="protein sequence ID" value="RKO87870.1"/>
    <property type="molecule type" value="Genomic_DNA"/>
</dbReference>
<evidence type="ECO:0000256" key="4">
    <source>
        <dbReference type="ARBA" id="ARBA00022833"/>
    </source>
</evidence>
<dbReference type="InterPro" id="IPR036236">
    <property type="entry name" value="Znf_C2H2_sf"/>
</dbReference>
<dbReference type="GO" id="GO:0005634">
    <property type="term" value="C:nucleus"/>
    <property type="evidence" value="ECO:0007669"/>
    <property type="project" value="TreeGrafter"/>
</dbReference>
<dbReference type="SUPFAM" id="SSF57667">
    <property type="entry name" value="beta-beta-alpha zinc fingers"/>
    <property type="match status" value="2"/>
</dbReference>
<sequence length="319" mass="37048">MGNWATGQLRRRRLSADDDCYCRDCNCSFRRSEDKDRHDVAFCQLCKRGFQHLDDKDEHDETFCHDCDRCFRRPQDKDQHDAAIHYENECPHCGSTLPTQGDLKRQVEDYHDWHCPMSSCDRAFWSEDGMDQQVEEEHTRTCRECEREFDSEEALDLHWATGVHSEEAWECPDCDRKFPLPSSLAAHIESGDCSSEHGRVAMKRYIYGTRERNLGLRGTIFSSYYDRYSTSNVPQHMTSDSWNGRGYECCICDDSFSRLGSLNGHLVIHEPKDYHCIHCERRFGVMNGLLAYWEKSLCGAAVETVQSFSCGMFFGSREA</sequence>
<dbReference type="GO" id="GO:0000977">
    <property type="term" value="F:RNA polymerase II transcription regulatory region sequence-specific DNA binding"/>
    <property type="evidence" value="ECO:0007669"/>
    <property type="project" value="TreeGrafter"/>
</dbReference>
<name>A0A4P9WAI3_9FUNG</name>
<keyword evidence="1" id="KW-0479">Metal-binding</keyword>
<keyword evidence="3 5" id="KW-0863">Zinc-finger</keyword>
<keyword evidence="4" id="KW-0862">Zinc</keyword>
<keyword evidence="2" id="KW-0677">Repeat</keyword>
<feature type="domain" description="C2H2-type" evidence="6">
    <location>
        <begin position="247"/>
        <end position="274"/>
    </location>
</feature>
<keyword evidence="8" id="KW-1185">Reference proteome</keyword>
<evidence type="ECO:0000259" key="6">
    <source>
        <dbReference type="PROSITE" id="PS50157"/>
    </source>
</evidence>
<dbReference type="GO" id="GO:0000981">
    <property type="term" value="F:DNA-binding transcription factor activity, RNA polymerase II-specific"/>
    <property type="evidence" value="ECO:0007669"/>
    <property type="project" value="TreeGrafter"/>
</dbReference>
<dbReference type="PANTHER" id="PTHR24409">
    <property type="entry name" value="ZINC FINGER PROTEIN 142"/>
    <property type="match status" value="1"/>
</dbReference>
<protein>
    <recommendedName>
        <fullName evidence="6">C2H2-type domain-containing protein</fullName>
    </recommendedName>
</protein>
<evidence type="ECO:0000313" key="7">
    <source>
        <dbReference type="EMBL" id="RKO87870.1"/>
    </source>
</evidence>
<evidence type="ECO:0000313" key="8">
    <source>
        <dbReference type="Proteomes" id="UP000269721"/>
    </source>
</evidence>
<dbReference type="Gene3D" id="3.30.160.60">
    <property type="entry name" value="Classic Zinc Finger"/>
    <property type="match status" value="2"/>
</dbReference>
<dbReference type="Proteomes" id="UP000269721">
    <property type="component" value="Unassembled WGS sequence"/>
</dbReference>
<dbReference type="GO" id="GO:0008270">
    <property type="term" value="F:zinc ion binding"/>
    <property type="evidence" value="ECO:0007669"/>
    <property type="project" value="UniProtKB-KW"/>
</dbReference>
<dbReference type="SMART" id="SM00355">
    <property type="entry name" value="ZnF_C2H2"/>
    <property type="match status" value="6"/>
</dbReference>
<dbReference type="AlphaFoldDB" id="A0A4P9WAI3"/>
<organism evidence="7 8">
    <name type="scientific">Blyttiomyces helicus</name>
    <dbReference type="NCBI Taxonomy" id="388810"/>
    <lineage>
        <taxon>Eukaryota</taxon>
        <taxon>Fungi</taxon>
        <taxon>Fungi incertae sedis</taxon>
        <taxon>Chytridiomycota</taxon>
        <taxon>Chytridiomycota incertae sedis</taxon>
        <taxon>Chytridiomycetes</taxon>
        <taxon>Chytridiomycetes incertae sedis</taxon>
        <taxon>Blyttiomyces</taxon>
    </lineage>
</organism>
<evidence type="ECO:0000256" key="3">
    <source>
        <dbReference type="ARBA" id="ARBA00022771"/>
    </source>
</evidence>
<evidence type="ECO:0000256" key="5">
    <source>
        <dbReference type="PROSITE-ProRule" id="PRU00042"/>
    </source>
</evidence>
<dbReference type="OrthoDB" id="6105938at2759"/>
<dbReference type="PROSITE" id="PS00028">
    <property type="entry name" value="ZINC_FINGER_C2H2_1"/>
    <property type="match status" value="3"/>
</dbReference>
<reference evidence="8" key="1">
    <citation type="journal article" date="2018" name="Nat. Microbiol.">
        <title>Leveraging single-cell genomics to expand the fungal tree of life.</title>
        <authorList>
            <person name="Ahrendt S.R."/>
            <person name="Quandt C.A."/>
            <person name="Ciobanu D."/>
            <person name="Clum A."/>
            <person name="Salamov A."/>
            <person name="Andreopoulos B."/>
            <person name="Cheng J.F."/>
            <person name="Woyke T."/>
            <person name="Pelin A."/>
            <person name="Henrissat B."/>
            <person name="Reynolds N.K."/>
            <person name="Benny G.L."/>
            <person name="Smith M.E."/>
            <person name="James T.Y."/>
            <person name="Grigoriev I.V."/>
        </authorList>
    </citation>
    <scope>NUCLEOTIDE SEQUENCE [LARGE SCALE GENOMIC DNA]</scope>
</reference>
<evidence type="ECO:0000256" key="2">
    <source>
        <dbReference type="ARBA" id="ARBA00022737"/>
    </source>
</evidence>
<dbReference type="Pfam" id="PF00096">
    <property type="entry name" value="zf-C2H2"/>
    <property type="match status" value="1"/>
</dbReference>
<proteinExistence type="predicted"/>